<organism evidence="2 3">
    <name type="scientific">Cardidatus Bartonella washoeensis 085-0475</name>
    <dbReference type="NCBI Taxonomy" id="1094564"/>
    <lineage>
        <taxon>Bacteria</taxon>
        <taxon>Pseudomonadati</taxon>
        <taxon>Pseudomonadota</taxon>
        <taxon>Alphaproteobacteria</taxon>
        <taxon>Hyphomicrobiales</taxon>
        <taxon>Bartonellaceae</taxon>
        <taxon>Bartonella</taxon>
    </lineage>
</organism>
<keyword evidence="1" id="KW-0812">Transmembrane</keyword>
<dbReference type="EMBL" id="AILX01000027">
    <property type="protein sequence ID" value="EJF83307.1"/>
    <property type="molecule type" value="Genomic_DNA"/>
</dbReference>
<dbReference type="AlphaFoldDB" id="J1JFK0"/>
<proteinExistence type="predicted"/>
<evidence type="ECO:0000256" key="1">
    <source>
        <dbReference type="SAM" id="Phobius"/>
    </source>
</evidence>
<dbReference type="Proteomes" id="UP000002646">
    <property type="component" value="Unassembled WGS sequence"/>
</dbReference>
<dbReference type="PATRIC" id="fig|1094564.3.peg.1625"/>
<evidence type="ECO:0000313" key="3">
    <source>
        <dbReference type="Proteomes" id="UP000002646"/>
    </source>
</evidence>
<keyword evidence="1" id="KW-0472">Membrane</keyword>
<dbReference type="HOGENOM" id="CLU_2010779_0_0_5"/>
<evidence type="ECO:0000313" key="2">
    <source>
        <dbReference type="EMBL" id="EJF83307.1"/>
    </source>
</evidence>
<protein>
    <submittedName>
        <fullName evidence="2">Uncharacterized protein</fullName>
    </submittedName>
</protein>
<reference evidence="2 3" key="1">
    <citation type="submission" date="2012-03" db="EMBL/GenBank/DDBJ databases">
        <title>The Genome Sequence of Bartonella washoensis 085-0475.</title>
        <authorList>
            <consortium name="The Broad Institute Genome Sequencing Platform"/>
            <consortium name="The Broad Institute Genome Sequencing Center for Infectious Disease"/>
            <person name="Feldgarden M."/>
            <person name="Kirby J."/>
            <person name="Kosoy M."/>
            <person name="Birtles R."/>
            <person name="Probert W.S."/>
            <person name="Chiaraviglio L."/>
            <person name="Young S.K."/>
            <person name="Zeng Q."/>
            <person name="Gargeya S."/>
            <person name="Fitzgerald M."/>
            <person name="Haas B."/>
            <person name="Abouelleil A."/>
            <person name="Alvarado L."/>
            <person name="Arachchi H.M."/>
            <person name="Berlin A."/>
            <person name="Chapman S.B."/>
            <person name="Gearin G."/>
            <person name="Goldberg J."/>
            <person name="Griggs A."/>
            <person name="Gujja S."/>
            <person name="Hansen M."/>
            <person name="Heiman D."/>
            <person name="Howarth C."/>
            <person name="Larimer J."/>
            <person name="Lui A."/>
            <person name="MacDonald P.J.P."/>
            <person name="McCowen C."/>
            <person name="Montmayeur A."/>
            <person name="Murphy C."/>
            <person name="Neiman D."/>
            <person name="Pearson M."/>
            <person name="Priest M."/>
            <person name="Roberts A."/>
            <person name="Saif S."/>
            <person name="Shea T."/>
            <person name="Sisk P."/>
            <person name="Stolte C."/>
            <person name="Sykes S."/>
            <person name="Wortman J."/>
            <person name="Nusbaum C."/>
            <person name="Birren B."/>
        </authorList>
    </citation>
    <scope>NUCLEOTIDE SEQUENCE [LARGE SCALE GENOMIC DNA]</scope>
    <source>
        <strain evidence="2 3">085-0475</strain>
    </source>
</reference>
<keyword evidence="1" id="KW-1133">Transmembrane helix</keyword>
<accession>J1JFK0</accession>
<feature type="transmembrane region" description="Helical" evidence="1">
    <location>
        <begin position="105"/>
        <end position="122"/>
    </location>
</feature>
<gene>
    <name evidence="2" type="ORF">MCW_01376</name>
</gene>
<feature type="transmembrane region" description="Helical" evidence="1">
    <location>
        <begin position="31"/>
        <end position="54"/>
    </location>
</feature>
<sequence>MGLMDFTSQNKKLETMRSISYGSLKGDEISVFLRAVMVEVIIMLQIFLLLNMAMEPNSIIQHWKQVFCLRKLRVHAVAHSLGLWELMEVSLYILKMLNKAKRAHLINGLLLLMEVCSMTGVFI</sequence>
<comment type="caution">
    <text evidence="2">The sequence shown here is derived from an EMBL/GenBank/DDBJ whole genome shotgun (WGS) entry which is preliminary data.</text>
</comment>
<name>J1JFK0_9HYPH</name>